<gene>
    <name evidence="6" type="ORF">CVT24_009169</name>
</gene>
<comment type="similarity">
    <text evidence="5">Belongs to the class VI-like SAM-binding methyltransferase superfamily. Isoprenylcysteine carboxyl methyltransferase family.</text>
</comment>
<evidence type="ECO:0000256" key="4">
    <source>
        <dbReference type="ARBA" id="ARBA00023136"/>
    </source>
</evidence>
<evidence type="ECO:0000313" key="6">
    <source>
        <dbReference type="EMBL" id="PPQ99301.1"/>
    </source>
</evidence>
<reference evidence="6 7" key="1">
    <citation type="journal article" date="2018" name="Evol. Lett.">
        <title>Horizontal gene cluster transfer increased hallucinogenic mushroom diversity.</title>
        <authorList>
            <person name="Reynolds H.T."/>
            <person name="Vijayakumar V."/>
            <person name="Gluck-Thaler E."/>
            <person name="Korotkin H.B."/>
            <person name="Matheny P.B."/>
            <person name="Slot J.C."/>
        </authorList>
    </citation>
    <scope>NUCLEOTIDE SEQUENCE [LARGE SCALE GENOMIC DNA]</scope>
    <source>
        <strain evidence="6 7">2629</strain>
    </source>
</reference>
<comment type="subcellular location">
    <subcellularLocation>
        <location evidence="5">Endoplasmic reticulum membrane</location>
        <topology evidence="5">Multi-pass membrane protein</topology>
    </subcellularLocation>
    <subcellularLocation>
        <location evidence="1">Membrane</location>
        <topology evidence="1">Multi-pass membrane protein</topology>
    </subcellularLocation>
</comment>
<comment type="catalytic activity">
    <reaction evidence="5">
        <text>[protein]-C-terminal S-[(2E,6E)-farnesyl]-L-cysteine + S-adenosyl-L-methionine = [protein]-C-terminal S-[(2E,6E)-farnesyl]-L-cysteine methyl ester + S-adenosyl-L-homocysteine</text>
        <dbReference type="Rhea" id="RHEA:21672"/>
        <dbReference type="Rhea" id="RHEA-COMP:12125"/>
        <dbReference type="Rhea" id="RHEA-COMP:12126"/>
        <dbReference type="ChEBI" id="CHEBI:57856"/>
        <dbReference type="ChEBI" id="CHEBI:59789"/>
        <dbReference type="ChEBI" id="CHEBI:90510"/>
        <dbReference type="ChEBI" id="CHEBI:90511"/>
        <dbReference type="EC" id="2.1.1.100"/>
    </reaction>
</comment>
<dbReference type="GO" id="GO:0005789">
    <property type="term" value="C:endoplasmic reticulum membrane"/>
    <property type="evidence" value="ECO:0007669"/>
    <property type="project" value="UniProtKB-SubCell"/>
</dbReference>
<dbReference type="STRING" id="181874.A0A409Y8R1"/>
<dbReference type="EMBL" id="NHTK01001363">
    <property type="protein sequence ID" value="PPQ99301.1"/>
    <property type="molecule type" value="Genomic_DNA"/>
</dbReference>
<organism evidence="6 7">
    <name type="scientific">Panaeolus cyanescens</name>
    <dbReference type="NCBI Taxonomy" id="181874"/>
    <lineage>
        <taxon>Eukaryota</taxon>
        <taxon>Fungi</taxon>
        <taxon>Dikarya</taxon>
        <taxon>Basidiomycota</taxon>
        <taxon>Agaricomycotina</taxon>
        <taxon>Agaricomycetes</taxon>
        <taxon>Agaricomycetidae</taxon>
        <taxon>Agaricales</taxon>
        <taxon>Agaricineae</taxon>
        <taxon>Galeropsidaceae</taxon>
        <taxon>Panaeolus</taxon>
    </lineage>
</organism>
<keyword evidence="7" id="KW-1185">Reference proteome</keyword>
<keyword evidence="4 5" id="KW-0472">Membrane</keyword>
<dbReference type="OrthoDB" id="422086at2759"/>
<dbReference type="GO" id="GO:0004671">
    <property type="term" value="F:protein C-terminal S-isoprenylcysteine carboxyl O-methyltransferase activity"/>
    <property type="evidence" value="ECO:0007669"/>
    <property type="project" value="UniProtKB-EC"/>
</dbReference>
<keyword evidence="5" id="KW-0808">Transferase</keyword>
<evidence type="ECO:0000256" key="1">
    <source>
        <dbReference type="ARBA" id="ARBA00004141"/>
    </source>
</evidence>
<dbReference type="PANTHER" id="PTHR43847:SF1">
    <property type="entry name" value="BLL3993 PROTEIN"/>
    <property type="match status" value="1"/>
</dbReference>
<dbReference type="PANTHER" id="PTHR43847">
    <property type="entry name" value="BLL3993 PROTEIN"/>
    <property type="match status" value="1"/>
</dbReference>
<sequence length="237" mass="26721">MDYAKISFAVISTWIFASGVSPPNPMLKQENRAKMKGALEQGSFYQYVHLYLITPVVFATIAEACLIMTRQDPSNGAGQLASLFFIYKSGDAMSMRLSKFNALGGLMMIIGGSMRLWTFRALGRYFTYQVGIQENQKLIQDGLYSVVRHPAYSAIIFGYPGCVLWNLAPGSWVRESGVLSTWPGKILFTLHSSLLVAAPFLTLLRMPQEDEVLKNHFGEQWEVWAQRVRYRIIPGVY</sequence>
<dbReference type="AlphaFoldDB" id="A0A409Y8R1"/>
<dbReference type="Proteomes" id="UP000284842">
    <property type="component" value="Unassembled WGS sequence"/>
</dbReference>
<proteinExistence type="inferred from homology"/>
<keyword evidence="5" id="KW-0949">S-adenosyl-L-methionine</keyword>
<protein>
    <recommendedName>
        <fullName evidence="5">Protein-S-isoprenylcysteine O-methyltransferase</fullName>
        <ecNumber evidence="5">2.1.1.100</ecNumber>
    </recommendedName>
</protein>
<dbReference type="Pfam" id="PF04140">
    <property type="entry name" value="ICMT"/>
    <property type="match status" value="1"/>
</dbReference>
<comment type="caution">
    <text evidence="6">The sequence shown here is derived from an EMBL/GenBank/DDBJ whole genome shotgun (WGS) entry which is preliminary data.</text>
</comment>
<dbReference type="InParanoid" id="A0A409Y8R1"/>
<dbReference type="GO" id="GO:0032259">
    <property type="term" value="P:methylation"/>
    <property type="evidence" value="ECO:0007669"/>
    <property type="project" value="UniProtKB-KW"/>
</dbReference>
<evidence type="ECO:0000256" key="2">
    <source>
        <dbReference type="ARBA" id="ARBA00022692"/>
    </source>
</evidence>
<keyword evidence="5" id="KW-0256">Endoplasmic reticulum</keyword>
<keyword evidence="5" id="KW-0489">Methyltransferase</keyword>
<evidence type="ECO:0000256" key="5">
    <source>
        <dbReference type="RuleBase" id="RU362022"/>
    </source>
</evidence>
<dbReference type="InterPro" id="IPR052527">
    <property type="entry name" value="Metal_cation-efflux_comp"/>
</dbReference>
<evidence type="ECO:0000256" key="3">
    <source>
        <dbReference type="ARBA" id="ARBA00022989"/>
    </source>
</evidence>
<keyword evidence="3 5" id="KW-1133">Transmembrane helix</keyword>
<keyword evidence="2 5" id="KW-0812">Transmembrane</keyword>
<feature type="transmembrane region" description="Helical" evidence="5">
    <location>
        <begin position="102"/>
        <end position="122"/>
    </location>
</feature>
<dbReference type="InterPro" id="IPR007269">
    <property type="entry name" value="ICMT_MeTrfase"/>
</dbReference>
<name>A0A409Y8R1_9AGAR</name>
<dbReference type="EC" id="2.1.1.100" evidence="5"/>
<feature type="transmembrane region" description="Helical" evidence="5">
    <location>
        <begin position="48"/>
        <end position="69"/>
    </location>
</feature>
<dbReference type="UniPathway" id="UPA00753"/>
<accession>A0A409Y8R1</accession>
<comment type="caution">
    <text evidence="5">Lacks conserved residue(s) required for the propagation of feature annotation.</text>
</comment>
<dbReference type="GO" id="GO:0006656">
    <property type="term" value="P:phosphatidylcholine biosynthetic process"/>
    <property type="evidence" value="ECO:0007669"/>
    <property type="project" value="UniProtKB-UniPathway"/>
</dbReference>
<dbReference type="Gene3D" id="1.20.120.1630">
    <property type="match status" value="1"/>
</dbReference>
<evidence type="ECO:0000313" key="7">
    <source>
        <dbReference type="Proteomes" id="UP000284842"/>
    </source>
</evidence>